<dbReference type="InterPro" id="IPR036291">
    <property type="entry name" value="NAD(P)-bd_dom_sf"/>
</dbReference>
<evidence type="ECO:0000256" key="2">
    <source>
        <dbReference type="ARBA" id="ARBA00010944"/>
    </source>
</evidence>
<keyword evidence="6 8" id="KW-0560">Oxidoreductase</keyword>
<dbReference type="InterPro" id="IPR029903">
    <property type="entry name" value="RmlD-like-bd"/>
</dbReference>
<dbReference type="CDD" id="cd05254">
    <property type="entry name" value="dTDP_HR_like_SDR_e"/>
    <property type="match status" value="1"/>
</dbReference>
<keyword evidence="6" id="KW-0521">NADP</keyword>
<proteinExistence type="inferred from homology"/>
<evidence type="ECO:0000256" key="4">
    <source>
        <dbReference type="ARBA" id="ARBA00017099"/>
    </source>
</evidence>
<dbReference type="Gene3D" id="3.40.50.720">
    <property type="entry name" value="NAD(P)-binding Rossmann-like Domain"/>
    <property type="match status" value="1"/>
</dbReference>
<accession>A0ABU8QB11</accession>
<feature type="domain" description="RmlD-like substrate binding" evidence="7">
    <location>
        <begin position="1"/>
        <end position="280"/>
    </location>
</feature>
<dbReference type="PANTHER" id="PTHR10491">
    <property type="entry name" value="DTDP-4-DEHYDRORHAMNOSE REDUCTASE"/>
    <property type="match status" value="1"/>
</dbReference>
<dbReference type="InterPro" id="IPR005913">
    <property type="entry name" value="dTDP_dehydrorham_reduct"/>
</dbReference>
<gene>
    <name evidence="8" type="primary">rfbD</name>
    <name evidence="8" type="ORF">WG622_00055</name>
</gene>
<dbReference type="NCBIfam" id="TIGR01214">
    <property type="entry name" value="rmlD"/>
    <property type="match status" value="1"/>
</dbReference>
<dbReference type="RefSeq" id="WP_339401711.1">
    <property type="nucleotide sequence ID" value="NZ_JBBGAZ010000001.1"/>
</dbReference>
<evidence type="ECO:0000256" key="5">
    <source>
        <dbReference type="ARBA" id="ARBA00048200"/>
    </source>
</evidence>
<dbReference type="Gene3D" id="3.90.25.10">
    <property type="entry name" value="UDP-galactose 4-epimerase, domain 1"/>
    <property type="match status" value="1"/>
</dbReference>
<dbReference type="SUPFAM" id="SSF51735">
    <property type="entry name" value="NAD(P)-binding Rossmann-fold domains"/>
    <property type="match status" value="1"/>
</dbReference>
<comment type="cofactor">
    <cofactor evidence="6">
        <name>Mg(2+)</name>
        <dbReference type="ChEBI" id="CHEBI:18420"/>
    </cofactor>
    <text evidence="6">Binds 1 Mg(2+) ion per monomer.</text>
</comment>
<evidence type="ECO:0000256" key="1">
    <source>
        <dbReference type="ARBA" id="ARBA00004781"/>
    </source>
</evidence>
<evidence type="ECO:0000313" key="8">
    <source>
        <dbReference type="EMBL" id="MEJ5216619.1"/>
    </source>
</evidence>
<dbReference type="Proteomes" id="UP001368270">
    <property type="component" value="Unassembled WGS sequence"/>
</dbReference>
<name>A0ABU8QB11_9RHOB</name>
<comment type="caution">
    <text evidence="8">The sequence shown here is derived from an EMBL/GenBank/DDBJ whole genome shotgun (WGS) entry which is preliminary data.</text>
</comment>
<sequence length="282" mass="30172">MKLLVFGKTGQVARELILQGGAHEIMALGRDQADLSDSEACAAIIAQSDADAVINAAAYTAVDKAEEEEALATIINGDTPGAMARACAVKGIPFLHVSTDYVFDGEGEKPWSPNDPVAPQNAYGRSKLAGEEAVRAAGGAHLILRTSWVFSAHGNNFVKTMLRLSETRDQLTVVADQIGGPTAARDIAKALLAIAPQLGARKGGTFHFAGHPAVSWADFAREIFEKSGRDTQVADIPTSDYPTPAKRPLNSRMECSDLTKDFDVDIPDWREALDEVLRDLEA</sequence>
<comment type="function">
    <text evidence="6">Catalyzes the reduction of dTDP-6-deoxy-L-lyxo-4-hexulose to yield dTDP-L-rhamnose.</text>
</comment>
<dbReference type="EC" id="1.1.1.133" evidence="3 6"/>
<dbReference type="Pfam" id="PF04321">
    <property type="entry name" value="RmlD_sub_bind"/>
    <property type="match status" value="1"/>
</dbReference>
<comment type="similarity">
    <text evidence="2 6">Belongs to the dTDP-4-dehydrorhamnose reductase family.</text>
</comment>
<reference evidence="8 9" key="1">
    <citation type="submission" date="2024-03" db="EMBL/GenBank/DDBJ databases">
        <title>Cognatishimia coralii sp. nov., a marine bacterium isolated from coral surrounding seawater.</title>
        <authorList>
            <person name="Liu X."/>
            <person name="Liu S."/>
            <person name="Sun H."/>
            <person name="Zhang Y."/>
        </authorList>
    </citation>
    <scope>NUCLEOTIDE SEQUENCE [LARGE SCALE GENOMIC DNA]</scope>
    <source>
        <strain evidence="8 9">D5M38</strain>
    </source>
</reference>
<dbReference type="PANTHER" id="PTHR10491:SF4">
    <property type="entry name" value="METHIONINE ADENOSYLTRANSFERASE 2 SUBUNIT BETA"/>
    <property type="match status" value="1"/>
</dbReference>
<evidence type="ECO:0000256" key="3">
    <source>
        <dbReference type="ARBA" id="ARBA00012929"/>
    </source>
</evidence>
<dbReference type="GO" id="GO:0008831">
    <property type="term" value="F:dTDP-4-dehydrorhamnose reductase activity"/>
    <property type="evidence" value="ECO:0007669"/>
    <property type="project" value="UniProtKB-EC"/>
</dbReference>
<organism evidence="8 9">
    <name type="scientific">Cognatishimia coralii</name>
    <dbReference type="NCBI Taxonomy" id="3083254"/>
    <lineage>
        <taxon>Bacteria</taxon>
        <taxon>Pseudomonadati</taxon>
        <taxon>Pseudomonadota</taxon>
        <taxon>Alphaproteobacteria</taxon>
        <taxon>Rhodobacterales</taxon>
        <taxon>Paracoccaceae</taxon>
        <taxon>Cognatishimia</taxon>
    </lineage>
</organism>
<protein>
    <recommendedName>
        <fullName evidence="4 6">dTDP-4-dehydrorhamnose reductase</fullName>
        <ecNumber evidence="3 6">1.1.1.133</ecNumber>
    </recommendedName>
</protein>
<comment type="catalytic activity">
    <reaction evidence="5 6">
        <text>dTDP-beta-L-rhamnose + NADP(+) = dTDP-4-dehydro-beta-L-rhamnose + NADPH + H(+)</text>
        <dbReference type="Rhea" id="RHEA:21796"/>
        <dbReference type="ChEBI" id="CHEBI:15378"/>
        <dbReference type="ChEBI" id="CHEBI:57510"/>
        <dbReference type="ChEBI" id="CHEBI:57783"/>
        <dbReference type="ChEBI" id="CHEBI:58349"/>
        <dbReference type="ChEBI" id="CHEBI:62830"/>
        <dbReference type="EC" id="1.1.1.133"/>
    </reaction>
</comment>
<evidence type="ECO:0000313" key="9">
    <source>
        <dbReference type="Proteomes" id="UP001368270"/>
    </source>
</evidence>
<comment type="pathway">
    <text evidence="1 6">Carbohydrate biosynthesis; dTDP-L-rhamnose biosynthesis.</text>
</comment>
<keyword evidence="9" id="KW-1185">Reference proteome</keyword>
<evidence type="ECO:0000256" key="6">
    <source>
        <dbReference type="RuleBase" id="RU364082"/>
    </source>
</evidence>
<dbReference type="EMBL" id="JBBGAZ010000001">
    <property type="protein sequence ID" value="MEJ5216619.1"/>
    <property type="molecule type" value="Genomic_DNA"/>
</dbReference>
<evidence type="ECO:0000259" key="7">
    <source>
        <dbReference type="Pfam" id="PF04321"/>
    </source>
</evidence>